<evidence type="ECO:0000256" key="1">
    <source>
        <dbReference type="SAM" id="MobiDB-lite"/>
    </source>
</evidence>
<sequence length="178" mass="19727">MDINTAMIIGAVIALVVTILICAIILPVNKEGQFTGFLKTIRDYFLMRYLIVELIVRFLFVFATTACIFIGFFIMFTENGFESNFLPGILTIIIGPIICRIIYELLMVAILQLRNIIEINNKIPGQITADIYKVPAPTPIGQPAQKPVQPSVNPGAKFDPATGQPLEQTQQSQDSQNP</sequence>
<dbReference type="AlphaFoldDB" id="A0A1M5YFQ2"/>
<feature type="region of interest" description="Disordered" evidence="1">
    <location>
        <begin position="138"/>
        <end position="178"/>
    </location>
</feature>
<proteinExistence type="predicted"/>
<name>A0A1M5YFQ2_BUTFI</name>
<keyword evidence="2" id="KW-0812">Transmembrane</keyword>
<dbReference type="GeneID" id="89508601"/>
<dbReference type="EMBL" id="FQXK01000011">
    <property type="protein sequence ID" value="SHI10877.1"/>
    <property type="molecule type" value="Genomic_DNA"/>
</dbReference>
<feature type="transmembrane region" description="Helical" evidence="2">
    <location>
        <begin position="49"/>
        <end position="76"/>
    </location>
</feature>
<reference evidence="4" key="1">
    <citation type="submission" date="2016-11" db="EMBL/GenBank/DDBJ databases">
        <authorList>
            <person name="Varghese N."/>
            <person name="Submissions S."/>
        </authorList>
    </citation>
    <scope>NUCLEOTIDE SEQUENCE [LARGE SCALE GENOMIC DNA]</scope>
    <source>
        <strain evidence="4">DSM 3071</strain>
    </source>
</reference>
<evidence type="ECO:0000256" key="2">
    <source>
        <dbReference type="SAM" id="Phobius"/>
    </source>
</evidence>
<evidence type="ECO:0000313" key="4">
    <source>
        <dbReference type="Proteomes" id="UP000184278"/>
    </source>
</evidence>
<accession>A0A1M5YFQ2</accession>
<feature type="compositionally biased region" description="Polar residues" evidence="1">
    <location>
        <begin position="165"/>
        <end position="178"/>
    </location>
</feature>
<dbReference type="Proteomes" id="UP000184278">
    <property type="component" value="Unassembled WGS sequence"/>
</dbReference>
<dbReference type="OrthoDB" id="9788304at2"/>
<keyword evidence="2" id="KW-1133">Transmembrane helix</keyword>
<evidence type="ECO:0008006" key="5">
    <source>
        <dbReference type="Google" id="ProtNLM"/>
    </source>
</evidence>
<dbReference type="STRING" id="1121131.SAMN02745229_01451"/>
<organism evidence="3 4">
    <name type="scientific">Butyrivibrio fibrisolvens DSM 3071</name>
    <dbReference type="NCBI Taxonomy" id="1121131"/>
    <lineage>
        <taxon>Bacteria</taxon>
        <taxon>Bacillati</taxon>
        <taxon>Bacillota</taxon>
        <taxon>Clostridia</taxon>
        <taxon>Lachnospirales</taxon>
        <taxon>Lachnospiraceae</taxon>
        <taxon>Butyrivibrio</taxon>
    </lineage>
</organism>
<gene>
    <name evidence="3" type="ORF">SAMN02745229_01451</name>
</gene>
<protein>
    <recommendedName>
        <fullName evidence="5">DUF4282 domain-containing protein</fullName>
    </recommendedName>
</protein>
<keyword evidence="4" id="KW-1185">Reference proteome</keyword>
<keyword evidence="2" id="KW-0472">Membrane</keyword>
<feature type="transmembrane region" description="Helical" evidence="2">
    <location>
        <begin position="6"/>
        <end position="28"/>
    </location>
</feature>
<evidence type="ECO:0000313" key="3">
    <source>
        <dbReference type="EMBL" id="SHI10877.1"/>
    </source>
</evidence>
<dbReference type="RefSeq" id="WP_073386687.1">
    <property type="nucleotide sequence ID" value="NZ_FQXK01000011.1"/>
</dbReference>
<feature type="transmembrane region" description="Helical" evidence="2">
    <location>
        <begin position="88"/>
        <end position="113"/>
    </location>
</feature>